<keyword evidence="3 6" id="KW-0812">Transmembrane</keyword>
<feature type="transmembrane region" description="Helical" evidence="6">
    <location>
        <begin position="101"/>
        <end position="123"/>
    </location>
</feature>
<dbReference type="RefSeq" id="WP_103680105.1">
    <property type="nucleotide sequence ID" value="NZ_LPWH01000063.1"/>
</dbReference>
<evidence type="ECO:0000256" key="3">
    <source>
        <dbReference type="ARBA" id="ARBA00022692"/>
    </source>
</evidence>
<keyword evidence="4 6" id="KW-1133">Transmembrane helix</keyword>
<evidence type="ECO:0000313" key="8">
    <source>
        <dbReference type="EMBL" id="POR02009.1"/>
    </source>
</evidence>
<dbReference type="Pfam" id="PF12698">
    <property type="entry name" value="ABC2_membrane_3"/>
    <property type="match status" value="1"/>
</dbReference>
<keyword evidence="9" id="KW-1185">Reference proteome</keyword>
<evidence type="ECO:0000256" key="5">
    <source>
        <dbReference type="ARBA" id="ARBA00023136"/>
    </source>
</evidence>
<comment type="caution">
    <text evidence="8">The sequence shown here is derived from an EMBL/GenBank/DDBJ whole genome shotgun (WGS) entry which is preliminary data.</text>
</comment>
<name>A0A2S4JR44_9SPIO</name>
<feature type="transmembrane region" description="Helical" evidence="6">
    <location>
        <begin position="135"/>
        <end position="156"/>
    </location>
</feature>
<evidence type="ECO:0000313" key="9">
    <source>
        <dbReference type="Proteomes" id="UP000237350"/>
    </source>
</evidence>
<comment type="subcellular location">
    <subcellularLocation>
        <location evidence="1">Cell membrane</location>
        <topology evidence="1">Multi-pass membrane protein</topology>
    </subcellularLocation>
</comment>
<keyword evidence="2" id="KW-1003">Cell membrane</keyword>
<evidence type="ECO:0000259" key="7">
    <source>
        <dbReference type="Pfam" id="PF12698"/>
    </source>
</evidence>
<dbReference type="EMBL" id="LPWH01000063">
    <property type="protein sequence ID" value="POR02009.1"/>
    <property type="molecule type" value="Genomic_DNA"/>
</dbReference>
<accession>A0A2S4JR44</accession>
<sequence length="235" mass="25548">MDNRVRALLRRELAGYFQSPVAYVVGVVFLGASAALFFSTFFLVQRLEMRQFFSLLPLLLALLMPALAMRLIAEERRRGTWEVLATLPVGTARIVAAKFGALWLTGAALLVPTLFFALSLRLLGPLDPGPVAGGYLGALLLAGAYGAVGLWASAVARTETVALVTGTVVTLVLSLVEFFLVLLPGGLVPVVQYLGTTYHFSGFTRGVIDSRSLVYFFSLTLFFLVLAHHRLVQER</sequence>
<dbReference type="Proteomes" id="UP000237350">
    <property type="component" value="Unassembled WGS sequence"/>
</dbReference>
<gene>
    <name evidence="8" type="ORF">AU468_07075</name>
</gene>
<dbReference type="InterPro" id="IPR013525">
    <property type="entry name" value="ABC2_TM"/>
</dbReference>
<keyword evidence="5 6" id="KW-0472">Membrane</keyword>
<evidence type="ECO:0000256" key="2">
    <source>
        <dbReference type="ARBA" id="ARBA00022475"/>
    </source>
</evidence>
<organism evidence="8 9">
    <name type="scientific">Alkalispirochaeta sphaeroplastigenens</name>
    <dbReference type="NCBI Taxonomy" id="1187066"/>
    <lineage>
        <taxon>Bacteria</taxon>
        <taxon>Pseudomonadati</taxon>
        <taxon>Spirochaetota</taxon>
        <taxon>Spirochaetia</taxon>
        <taxon>Spirochaetales</taxon>
        <taxon>Spirochaetaceae</taxon>
        <taxon>Alkalispirochaeta</taxon>
    </lineage>
</organism>
<dbReference type="AlphaFoldDB" id="A0A2S4JR44"/>
<evidence type="ECO:0000256" key="4">
    <source>
        <dbReference type="ARBA" id="ARBA00022989"/>
    </source>
</evidence>
<feature type="domain" description="ABC-2 type transporter transmembrane" evidence="7">
    <location>
        <begin position="51"/>
        <end position="225"/>
    </location>
</feature>
<feature type="transmembrane region" description="Helical" evidence="6">
    <location>
        <begin position="55"/>
        <end position="73"/>
    </location>
</feature>
<proteinExistence type="predicted"/>
<dbReference type="OrthoDB" id="9794512at2"/>
<feature type="transmembrane region" description="Helical" evidence="6">
    <location>
        <begin position="213"/>
        <end position="232"/>
    </location>
</feature>
<dbReference type="GO" id="GO:0005886">
    <property type="term" value="C:plasma membrane"/>
    <property type="evidence" value="ECO:0007669"/>
    <property type="project" value="UniProtKB-SubCell"/>
</dbReference>
<dbReference type="PANTHER" id="PTHR30294:SF29">
    <property type="entry name" value="MULTIDRUG ABC TRANSPORTER PERMEASE YBHS-RELATED"/>
    <property type="match status" value="1"/>
</dbReference>
<evidence type="ECO:0000256" key="1">
    <source>
        <dbReference type="ARBA" id="ARBA00004651"/>
    </source>
</evidence>
<protein>
    <submittedName>
        <fullName evidence="8">ABC transporter</fullName>
    </submittedName>
</protein>
<feature type="transmembrane region" description="Helical" evidence="6">
    <location>
        <begin position="21"/>
        <end position="43"/>
    </location>
</feature>
<dbReference type="InterPro" id="IPR051449">
    <property type="entry name" value="ABC-2_transporter_component"/>
</dbReference>
<dbReference type="GO" id="GO:0140359">
    <property type="term" value="F:ABC-type transporter activity"/>
    <property type="evidence" value="ECO:0007669"/>
    <property type="project" value="InterPro"/>
</dbReference>
<dbReference type="PANTHER" id="PTHR30294">
    <property type="entry name" value="MEMBRANE COMPONENT OF ABC TRANSPORTER YHHJ-RELATED"/>
    <property type="match status" value="1"/>
</dbReference>
<evidence type="ECO:0000256" key="6">
    <source>
        <dbReference type="SAM" id="Phobius"/>
    </source>
</evidence>
<feature type="transmembrane region" description="Helical" evidence="6">
    <location>
        <begin position="168"/>
        <end position="193"/>
    </location>
</feature>
<reference evidence="9" key="1">
    <citation type="submission" date="2015-12" db="EMBL/GenBank/DDBJ databases">
        <authorList>
            <person name="Lodha T.D."/>
            <person name="Chintalapati S."/>
            <person name="Chintalapati V.R."/>
            <person name="Sravanthi T."/>
        </authorList>
    </citation>
    <scope>NUCLEOTIDE SEQUENCE [LARGE SCALE GENOMIC DNA]</scope>
    <source>
        <strain evidence="9">JC133</strain>
    </source>
</reference>